<evidence type="ECO:0000256" key="3">
    <source>
        <dbReference type="ARBA" id="ARBA00022527"/>
    </source>
</evidence>
<dbReference type="Pfam" id="PF15785">
    <property type="entry name" value="SMG1"/>
    <property type="match status" value="1"/>
</dbReference>
<dbReference type="InterPro" id="IPR050517">
    <property type="entry name" value="DDR_Repair_Kinase"/>
</dbReference>
<sequence>MISNNSTYKIRASKSSKDVQDYDYGNSDENFESKAEEDLSDSNRYAPVARDGRYNKGAGRSRSTEFRSSRVIDKRGAFRGRTSNRRSDRDYCENFYTSRKYEVTRNSDSFGNQRGKFYESEKKSDVKLNLPEDTRISKLLRRLNIEIDPESALVISKKLLEVLLLPDNAHYIRKAFHILGESMFEILHVSPGPVAKQQAARALGRMGYIMGQENDFERYQHWLFTKMNNTYEEMQILLMKSLKETLILEAKSQVLESYIEGFINSLVVVIETTENAEVFKSILDILVTVVEMYPSEFYEQFRDTIDLLFGWHVDHTQPMSNIEFISKSLQKISHHFKYHLEFSVQLIENFLEDITNYEVLLSENGETSTVDHVTVLILAMNTVLKCLDMSFHPTNNKYVKIDFIVTSLTRIIKTVTENLDTCASDNLTIAGNDCISILIGYLDNKPQSLCNLIYALIDQEISMLHDLSDFTIISLLLMISKIIKELSANLPIDIIDKLIGPRSEIIKLRSSPFKNIQESVICVYQALLNLKNVSLLQEAYKYVLGDLEMLYKQVVPHVESFTQNNPFGEVLDLENSTQAEVVVLFLLRCLSQLANASSIIVMWALKPSILELLGVDLKPFDPVLAKTAPCLQYCLLFLLYSHCKCYNHFISNSSLVNKKQELPNMLNRFALTEGLNINDVPNTSPNSENFAVILDVIYKTLNSETSCDVTILLLEWLNDILINSESYLENLYVNEKFLKLADVLVKCGYHFNTNIAVAVCNNLEKLLSNKQLSWSNIFLSNISDLCKLHMDSNKKTVQESYSKLSSNIPWDIGIVELSKINSVSDMKRRCTNLNDYNSYMIYLAQHSHLNGSIDGEMYPLQFKAFMNFLLKNEENSINWMEDLFSCCWAVESDAQMNTELYYELAINSRQVLESWLSLEAAQFCVNYKLRTPLGKPNETFMKIEASLNQLGNELIIYKKGDDLSSCKKTNINRVKLLLKFVDDLEKSIYNASEGCAVAMPPASKTVRSFFIANTNTCNEWFSRIRMVVIHVALHSGDTNIALRHGQSLLKDYVVSGKCKGVEFERVAMFVTVALLHLKEAESLYGLYSWCKTNSGNRYSWIKYAAEQASKKYESALQGYKKILYRIQANSEVVIGEDESKSDSTTEEYNLDIDTQNFIKDQIIICYKELSNWVDLFEWYTKDTETSMENGRKYWFNSTDWDCNKILFNLESEQPIDKLSTWSYRNDDKCWSVYESLLTTETNLYHLAISLALRKDQECINKLANTVSTIQEAIQDNISLVPSEFLQNYSLLQYVANGLNNIAHDKLAHTVFLVSENFENELQKNRFLYTKKDTVVRSRKERNFNLAVSHIYKFFRDKNAAFTAINDLNSLSSTFIKHLPEINSWSIDIARAIAEVIKLSYLCEADHTSTFNLCAAASTAISKYAELYGIMELRKISSKVLLKLANWLQANDSISLTEMSSPLGKLIMVLPEIGVIENTTFNVIPMNEVAIGKLLQFSVHHCATLAKSWNAFGTWCYRWGKKIVDHSSDIKNNLSEEHCLEIKRILSRETSEEDLTKICLILSQTRSVIDEEDIDSNEINTSEMIKSQLLCVGILRNATEEQLQNLIQIWRNTQKRIYYYYTLSAEAYFKYLQLVSSTENITKSTECNTITITLRLLRLIVKYALELQSILEDGLKTTPTQPWKVIIPQLFSRLNHPESYVRHRVSDLLCRVAEDAPHLITFPAVVGALEGGLKFDFSEISLPKDCLSQNNECNDDNELNGDDEDNYESDNEESTNTLQICFKTMVDTLSKQDPETISQVQTLVKELRRITLLWDELWLGTLAQHQSEITKRQQQLEYEIEKVNENTSLGKDEKASLIAEKHRIIIKPIIFILEQLVDVTSVEAETPHEKQFQEKYLEDIRDVINKLKNPSNPEIPEESLQPLKLLQKKFQQKFHKRASYSLKMQDISPVLYALKDTVIVMPGLATTAKKNITISHVSNVVSILPTKTKPKKLVFYGSDGQIYTYLFKGLEDLHLDERIMQFLSIANTMMAQSTNPAGQNLYRARHYSVIPLGPRSGLISWVDGTTPVFALYKRWQQREMVKASNKTTSNVTTNVLRPSELFYSKLNPLLKEHGIKNIENRKEWPLNILKQVLTELMNETPSDLLAKELWCNSVSASNWWQVMKRYSYSVAVMSMIGYIIGLGDRHLDNVLVDLTSGDVVHIDYNVCFEKGKTLRVPEKVPFRLTPNIREALGVTGVEHWFSGIFRLACENVLKIMRKGRETLLTLLEAFVYDPLIDWTIGNEALAGTTFGGLSTNDSTKRNKKDLEKDVTLSMFNVRCTEMRAEWNENKEEILSAIPSLIKCLNTYVELNNEIFEKESQLQDLHQQLALIKEAEAQGTNHTLYSLPSHYEAYHKSQNAMNIARKDLVSIIEDSEKHIEIYSNLLDLYERQQFSQWLMELKVNYNESNVHIFDLVKEFLHNAGKDDVIVQCEQSEVELSQLSHHLNISIRKCLQLYQEYFSFVTQCPKSYLENHRIYLYLRWAKYLLETKTSESCDFIYKQLKEFHELSKLVNAPQVVTVAFNLDALYKENLMQVNKLFDELANIRTKEPSNSLEKLYNSAKFGISTFLGCEKGATSALEFVIASELILLNRNFLKLEIAAQRSGDWLIKLTSRDGDWFLYDLLLHSTRAVEMINNLPLHEECQDHTFYKVLCGIKIANNVYKALYDLNFNFHTIILPETMKKIQSEELSVLQLIYDLNKIIMDIGISIPEMITQLEKILTCILMQMDVSHSYEFIFDRVTSMKKQYLALIPAQSETLSQGKMLLMGFNGLFEKPTQEISNLVKTLANLDIPKPWKKLDHAKESKNIAPHIFSSPVLGILEDIFFLKKSVIFNDEQLTKPVKQYIAEFISRQLLGITPETITYAVCFLLQNLGLDVTHEIEQKDIGAESKVPLDELYSKAWNVLLKNGTFSQNVLSQASSLETNLKLAWEKIQEPKKIEQKLTILQSSTLRLQSQLAVHNLMFDQILQLHNFASVRAKFVLDIQSEIGSLQNIFRELIEAKEKQQKLIEKAYQRLNWAKGANPNVGEISAAFEAAVKTRDNQLDLEQEITNHILTSYPIILQHELLRTSSLESTKDFDKMFVNCFDKWQLACQYILSKTESLLPVEENILNLLTPELIQDPKWLQKNI</sequence>
<comment type="similarity">
    <text evidence="1">Belongs to the PI3/PI4-kinase family.</text>
</comment>
<dbReference type="Gene3D" id="3.30.1010.10">
    <property type="entry name" value="Phosphatidylinositol 3-kinase Catalytic Subunit, Chain A, domain 4"/>
    <property type="match status" value="1"/>
</dbReference>
<dbReference type="InterPro" id="IPR031559">
    <property type="entry name" value="SMG1"/>
</dbReference>
<feature type="domain" description="FAT" evidence="13">
    <location>
        <begin position="1360"/>
        <end position="1729"/>
    </location>
</feature>
<dbReference type="SMART" id="SM00146">
    <property type="entry name" value="PI3Kc"/>
    <property type="match status" value="1"/>
</dbReference>
<feature type="region of interest" description="Disordered" evidence="11">
    <location>
        <begin position="1750"/>
        <end position="1772"/>
    </location>
</feature>
<keyword evidence="10" id="KW-0175">Coiled coil</keyword>
<dbReference type="PANTHER" id="PTHR11139:SF119">
    <property type="entry name" value="SERINE_THREONINE-PROTEIN KINASE SMG1"/>
    <property type="match status" value="1"/>
</dbReference>
<evidence type="ECO:0000256" key="5">
    <source>
        <dbReference type="ARBA" id="ARBA00022741"/>
    </source>
</evidence>
<dbReference type="Gene3D" id="1.10.1070.11">
    <property type="entry name" value="Phosphatidylinositol 3-/4-kinase, catalytic domain"/>
    <property type="match status" value="1"/>
</dbReference>
<dbReference type="SUPFAM" id="SSF56112">
    <property type="entry name" value="Protein kinase-like (PK-like)"/>
    <property type="match status" value="1"/>
</dbReference>
<dbReference type="InterPro" id="IPR036940">
    <property type="entry name" value="PI3/4_kinase_cat_sf"/>
</dbReference>
<keyword evidence="4" id="KW-0808">Transferase</keyword>
<accession>A0AAV8VPL2</accession>
<dbReference type="GO" id="GO:0005524">
    <property type="term" value="F:ATP binding"/>
    <property type="evidence" value="ECO:0007669"/>
    <property type="project" value="UniProtKB-KW"/>
</dbReference>
<evidence type="ECO:0000259" key="13">
    <source>
        <dbReference type="PROSITE" id="PS51189"/>
    </source>
</evidence>
<dbReference type="GO" id="GO:0031931">
    <property type="term" value="C:TORC1 complex"/>
    <property type="evidence" value="ECO:0007669"/>
    <property type="project" value="TreeGrafter"/>
</dbReference>
<gene>
    <name evidence="14" type="ORF">NQ315_004582</name>
</gene>
<dbReference type="GO" id="GO:0000184">
    <property type="term" value="P:nuclear-transcribed mRNA catabolic process, nonsense-mediated decay"/>
    <property type="evidence" value="ECO:0007669"/>
    <property type="project" value="InterPro"/>
</dbReference>
<evidence type="ECO:0000256" key="4">
    <source>
        <dbReference type="ARBA" id="ARBA00022679"/>
    </source>
</evidence>
<reference evidence="14 15" key="1">
    <citation type="journal article" date="2023" name="Insect Mol. Biol.">
        <title>Genome sequencing provides insights into the evolution of gene families encoding plant cell wall-degrading enzymes in longhorned beetles.</title>
        <authorList>
            <person name="Shin N.R."/>
            <person name="Okamura Y."/>
            <person name="Kirsch R."/>
            <person name="Pauchet Y."/>
        </authorList>
    </citation>
    <scope>NUCLEOTIDE SEQUENCE [LARGE SCALE GENOMIC DNA]</scope>
    <source>
        <strain evidence="14">EAD_L_NR</strain>
    </source>
</reference>
<dbReference type="InterPro" id="IPR000403">
    <property type="entry name" value="PI3/4_kinase_cat_dom"/>
</dbReference>
<dbReference type="GO" id="GO:0031929">
    <property type="term" value="P:TOR signaling"/>
    <property type="evidence" value="ECO:0007669"/>
    <property type="project" value="TreeGrafter"/>
</dbReference>
<dbReference type="EMBL" id="JANEYG010000049">
    <property type="protein sequence ID" value="KAJ8915770.1"/>
    <property type="molecule type" value="Genomic_DNA"/>
</dbReference>
<comment type="catalytic activity">
    <reaction evidence="8">
        <text>L-threonyl-[protein] + ATP = O-phospho-L-threonyl-[protein] + ADP + H(+)</text>
        <dbReference type="Rhea" id="RHEA:46608"/>
        <dbReference type="Rhea" id="RHEA-COMP:11060"/>
        <dbReference type="Rhea" id="RHEA-COMP:11605"/>
        <dbReference type="ChEBI" id="CHEBI:15378"/>
        <dbReference type="ChEBI" id="CHEBI:30013"/>
        <dbReference type="ChEBI" id="CHEBI:30616"/>
        <dbReference type="ChEBI" id="CHEBI:61977"/>
        <dbReference type="ChEBI" id="CHEBI:456216"/>
        <dbReference type="EC" id="2.7.11.1"/>
    </reaction>
</comment>
<evidence type="ECO:0000256" key="2">
    <source>
        <dbReference type="ARBA" id="ARBA00012513"/>
    </source>
</evidence>
<feature type="compositionally biased region" description="Acidic residues" evidence="11">
    <location>
        <begin position="1752"/>
        <end position="1772"/>
    </location>
</feature>
<keyword evidence="7" id="KW-0067">ATP-binding</keyword>
<evidence type="ECO:0000256" key="11">
    <source>
        <dbReference type="SAM" id="MobiDB-lite"/>
    </source>
</evidence>
<dbReference type="Pfam" id="PF00454">
    <property type="entry name" value="PI3_PI4_kinase"/>
    <property type="match status" value="1"/>
</dbReference>
<dbReference type="PROSITE" id="PS50290">
    <property type="entry name" value="PI3_4_KINASE_3"/>
    <property type="match status" value="1"/>
</dbReference>
<evidence type="ECO:0000259" key="12">
    <source>
        <dbReference type="PROSITE" id="PS50290"/>
    </source>
</evidence>
<evidence type="ECO:0000256" key="10">
    <source>
        <dbReference type="SAM" id="Coils"/>
    </source>
</evidence>
<organism evidence="14 15">
    <name type="scientific">Exocentrus adspersus</name>
    <dbReference type="NCBI Taxonomy" id="1586481"/>
    <lineage>
        <taxon>Eukaryota</taxon>
        <taxon>Metazoa</taxon>
        <taxon>Ecdysozoa</taxon>
        <taxon>Arthropoda</taxon>
        <taxon>Hexapoda</taxon>
        <taxon>Insecta</taxon>
        <taxon>Pterygota</taxon>
        <taxon>Neoptera</taxon>
        <taxon>Endopterygota</taxon>
        <taxon>Coleoptera</taxon>
        <taxon>Polyphaga</taxon>
        <taxon>Cucujiformia</taxon>
        <taxon>Chrysomeloidea</taxon>
        <taxon>Cerambycidae</taxon>
        <taxon>Lamiinae</taxon>
        <taxon>Acanthocinini</taxon>
        <taxon>Exocentrus</taxon>
    </lineage>
</organism>
<dbReference type="Proteomes" id="UP001159042">
    <property type="component" value="Unassembled WGS sequence"/>
</dbReference>
<feature type="coiled-coil region" evidence="10">
    <location>
        <begin position="2346"/>
        <end position="2376"/>
    </location>
</feature>
<comment type="caution">
    <text evidence="14">The sequence shown here is derived from an EMBL/GenBank/DDBJ whole genome shotgun (WGS) entry which is preliminary data.</text>
</comment>
<comment type="catalytic activity">
    <reaction evidence="9">
        <text>L-seryl-[protein] + ATP = O-phospho-L-seryl-[protein] + ADP + H(+)</text>
        <dbReference type="Rhea" id="RHEA:17989"/>
        <dbReference type="Rhea" id="RHEA-COMP:9863"/>
        <dbReference type="Rhea" id="RHEA-COMP:11604"/>
        <dbReference type="ChEBI" id="CHEBI:15378"/>
        <dbReference type="ChEBI" id="CHEBI:29999"/>
        <dbReference type="ChEBI" id="CHEBI:30616"/>
        <dbReference type="ChEBI" id="CHEBI:83421"/>
        <dbReference type="ChEBI" id="CHEBI:456216"/>
        <dbReference type="EC" id="2.7.11.1"/>
    </reaction>
</comment>
<evidence type="ECO:0000256" key="9">
    <source>
        <dbReference type="ARBA" id="ARBA00048679"/>
    </source>
</evidence>
<dbReference type="InterPro" id="IPR016024">
    <property type="entry name" value="ARM-type_fold"/>
</dbReference>
<evidence type="ECO:0000313" key="15">
    <source>
        <dbReference type="Proteomes" id="UP001159042"/>
    </source>
</evidence>
<dbReference type="InterPro" id="IPR011009">
    <property type="entry name" value="Kinase-like_dom_sf"/>
</dbReference>
<dbReference type="GO" id="GO:0005634">
    <property type="term" value="C:nucleus"/>
    <property type="evidence" value="ECO:0007669"/>
    <property type="project" value="TreeGrafter"/>
</dbReference>
<dbReference type="GO" id="GO:0004674">
    <property type="term" value="F:protein serine/threonine kinase activity"/>
    <property type="evidence" value="ECO:0007669"/>
    <property type="project" value="UniProtKB-KW"/>
</dbReference>
<dbReference type="EC" id="2.7.11.1" evidence="2"/>
<protein>
    <recommendedName>
        <fullName evidence="2">non-specific serine/threonine protein kinase</fullName>
        <ecNumber evidence="2">2.7.11.1</ecNumber>
    </recommendedName>
</protein>
<keyword evidence="5" id="KW-0547">Nucleotide-binding</keyword>
<dbReference type="CDD" id="cd05170">
    <property type="entry name" value="PIKKc_SMG1"/>
    <property type="match status" value="1"/>
</dbReference>
<feature type="region of interest" description="Disordered" evidence="11">
    <location>
        <begin position="1"/>
        <end position="68"/>
    </location>
</feature>
<dbReference type="PROSITE" id="PS00916">
    <property type="entry name" value="PI3_4_KINASE_2"/>
    <property type="match status" value="1"/>
</dbReference>
<proteinExistence type="inferred from homology"/>
<keyword evidence="15" id="KW-1185">Reference proteome</keyword>
<dbReference type="GO" id="GO:0031932">
    <property type="term" value="C:TORC2 complex"/>
    <property type="evidence" value="ECO:0007669"/>
    <property type="project" value="TreeGrafter"/>
</dbReference>
<dbReference type="FunFam" id="3.30.1010.10:FF:000010">
    <property type="entry name" value="serine/threonine-protein kinase SMG1 isoform X1"/>
    <property type="match status" value="1"/>
</dbReference>
<evidence type="ECO:0000313" key="14">
    <source>
        <dbReference type="EMBL" id="KAJ8915770.1"/>
    </source>
</evidence>
<dbReference type="GO" id="GO:0005737">
    <property type="term" value="C:cytoplasm"/>
    <property type="evidence" value="ECO:0007669"/>
    <property type="project" value="TreeGrafter"/>
</dbReference>
<dbReference type="InterPro" id="IPR014009">
    <property type="entry name" value="PIK_FAT"/>
</dbReference>
<evidence type="ECO:0000256" key="8">
    <source>
        <dbReference type="ARBA" id="ARBA00047899"/>
    </source>
</evidence>
<keyword evidence="6" id="KW-0418">Kinase</keyword>
<feature type="domain" description="PI3K/PI4K catalytic" evidence="12">
    <location>
        <begin position="1976"/>
        <end position="2317"/>
    </location>
</feature>
<evidence type="ECO:0000256" key="7">
    <source>
        <dbReference type="ARBA" id="ARBA00022840"/>
    </source>
</evidence>
<dbReference type="PANTHER" id="PTHR11139">
    <property type="entry name" value="ATAXIA TELANGIECTASIA MUTATED ATM -RELATED"/>
    <property type="match status" value="1"/>
</dbReference>
<evidence type="ECO:0000256" key="6">
    <source>
        <dbReference type="ARBA" id="ARBA00022777"/>
    </source>
</evidence>
<dbReference type="InterPro" id="IPR039414">
    <property type="entry name" value="SMG1_PIKKc"/>
</dbReference>
<dbReference type="GO" id="GO:0016242">
    <property type="term" value="P:negative regulation of macroautophagy"/>
    <property type="evidence" value="ECO:0007669"/>
    <property type="project" value="TreeGrafter"/>
</dbReference>
<dbReference type="SUPFAM" id="SSF48371">
    <property type="entry name" value="ARM repeat"/>
    <property type="match status" value="2"/>
</dbReference>
<evidence type="ECO:0000256" key="1">
    <source>
        <dbReference type="ARBA" id="ARBA00011031"/>
    </source>
</evidence>
<dbReference type="FunFam" id="1.10.1070.11:FF:000008">
    <property type="entry name" value="serine/threonine-protein kinase SMG1 isoform X2"/>
    <property type="match status" value="1"/>
</dbReference>
<dbReference type="SMART" id="SM01345">
    <property type="entry name" value="Rapamycin_bind"/>
    <property type="match status" value="1"/>
</dbReference>
<dbReference type="PROSITE" id="PS51189">
    <property type="entry name" value="FAT"/>
    <property type="match status" value="1"/>
</dbReference>
<name>A0AAV8VPL2_9CUCU</name>
<dbReference type="InterPro" id="IPR018936">
    <property type="entry name" value="PI3/4_kinase_CS"/>
</dbReference>
<keyword evidence="3" id="KW-0723">Serine/threonine-protein kinase</keyword>